<dbReference type="GeneID" id="106806641"/>
<keyword evidence="2" id="KW-1185">Reference proteome</keyword>
<dbReference type="Proteomes" id="UP000695022">
    <property type="component" value="Unplaced"/>
</dbReference>
<gene>
    <name evidence="3" type="primary">LOC106806641</name>
</gene>
<sequence>MSKTSVPQRGYWSEPEEDSEPEPARKLTSLRVIPAHPASVQSEPGGGVEARRSIFENITTEEHHKKFTEDYDIKYKQVFEEAAPQPVLAAPQPRPVAPPLKRMHSLPHSGFMTTAQPYQQSYLSDTEVSTSKRNVKPLPQAGFVTTIKKPEHRAYLSEPETEPEVEHRRRIFEKLTTEQHDLRTREDIERKYRTVVEPGLEAHAPAPVQVCAAPARGNAKSLKAQKQAAHVTHRNQSLLVH</sequence>
<accession>A0ABM1DW11</accession>
<feature type="region of interest" description="Disordered" evidence="1">
    <location>
        <begin position="1"/>
        <end position="31"/>
    </location>
</feature>
<evidence type="ECO:0000256" key="1">
    <source>
        <dbReference type="SAM" id="MobiDB-lite"/>
    </source>
</evidence>
<name>A0ABM1DW11_PRICU</name>
<organism evidence="2 3">
    <name type="scientific">Priapulus caudatus</name>
    <name type="common">Priapulid worm</name>
    <dbReference type="NCBI Taxonomy" id="37621"/>
    <lineage>
        <taxon>Eukaryota</taxon>
        <taxon>Metazoa</taxon>
        <taxon>Ecdysozoa</taxon>
        <taxon>Scalidophora</taxon>
        <taxon>Priapulida</taxon>
        <taxon>Priapulimorpha</taxon>
        <taxon>Priapulimorphida</taxon>
        <taxon>Priapulidae</taxon>
        <taxon>Priapulus</taxon>
    </lineage>
</organism>
<protein>
    <submittedName>
        <fullName evidence="3">Uncharacterized protein LOC106806641</fullName>
    </submittedName>
</protein>
<dbReference type="RefSeq" id="XP_014664132.1">
    <property type="nucleotide sequence ID" value="XM_014808646.1"/>
</dbReference>
<reference evidence="3" key="1">
    <citation type="submission" date="2025-08" db="UniProtKB">
        <authorList>
            <consortium name="RefSeq"/>
        </authorList>
    </citation>
    <scope>IDENTIFICATION</scope>
</reference>
<proteinExistence type="predicted"/>
<evidence type="ECO:0000313" key="3">
    <source>
        <dbReference type="RefSeq" id="XP_014664132.1"/>
    </source>
</evidence>
<evidence type="ECO:0000313" key="2">
    <source>
        <dbReference type="Proteomes" id="UP000695022"/>
    </source>
</evidence>